<dbReference type="RefSeq" id="WP_153417947.1">
    <property type="nucleotide sequence ID" value="NZ_WFLM01000001.1"/>
</dbReference>
<accession>A0A6N6VYZ5</accession>
<reference evidence="2 3" key="1">
    <citation type="submission" date="2019-10" db="EMBL/GenBank/DDBJ databases">
        <title>New species of Slilvanegrellaceae.</title>
        <authorList>
            <person name="Pitt A."/>
            <person name="Hahn M.W."/>
        </authorList>
    </citation>
    <scope>NUCLEOTIDE SEQUENCE [LARGE SCALE GENOMIC DNA]</scope>
    <source>
        <strain evidence="2 3">SP-Ram-0.45-NSY-1</strain>
    </source>
</reference>
<keyword evidence="1" id="KW-0812">Transmembrane</keyword>
<organism evidence="2 3">
    <name type="scientific">Silvanigrella paludirubra</name>
    <dbReference type="NCBI Taxonomy" id="2499159"/>
    <lineage>
        <taxon>Bacteria</taxon>
        <taxon>Pseudomonadati</taxon>
        <taxon>Bdellovibrionota</taxon>
        <taxon>Oligoflexia</taxon>
        <taxon>Silvanigrellales</taxon>
        <taxon>Silvanigrellaceae</taxon>
        <taxon>Silvanigrella</taxon>
    </lineage>
</organism>
<dbReference type="EMBL" id="WFLM01000001">
    <property type="protein sequence ID" value="KAB8040432.1"/>
    <property type="molecule type" value="Genomic_DNA"/>
</dbReference>
<protein>
    <submittedName>
        <fullName evidence="2">Uncharacterized protein</fullName>
    </submittedName>
</protein>
<evidence type="ECO:0000313" key="3">
    <source>
        <dbReference type="Proteomes" id="UP000437748"/>
    </source>
</evidence>
<dbReference type="AlphaFoldDB" id="A0A6N6VYZ5"/>
<proteinExistence type="predicted"/>
<name>A0A6N6VYZ5_9BACT</name>
<keyword evidence="3" id="KW-1185">Reference proteome</keyword>
<dbReference type="OrthoDB" id="9844668at2"/>
<dbReference type="Proteomes" id="UP000437748">
    <property type="component" value="Unassembled WGS sequence"/>
</dbReference>
<evidence type="ECO:0000313" key="2">
    <source>
        <dbReference type="EMBL" id="KAB8040432.1"/>
    </source>
</evidence>
<sequence>MKLNNESGQTLFEYLIVIIIILFLSLSIIEISRLYAFKNYLQILTHDSASKISHSHLYLLKNNLLDDKSKNYKLEKEIKKNIELNLNHFMTSHLSFDFNKNNSLLYLNEHNISLNIEFINRYNELNTPGVYMKINACLPVLFSGFFRNYLYQKKNLPQIGKKVNEKISEDKAASRNCLGYYSSNSIWTPLFWFRVRTSSFFPWPASSSIYQKGFAVPNKFYGLENDLNQSTLQAIQNNNLTLFFQEYKKEF</sequence>
<keyword evidence="1" id="KW-1133">Transmembrane helix</keyword>
<keyword evidence="1" id="KW-0472">Membrane</keyword>
<evidence type="ECO:0000256" key="1">
    <source>
        <dbReference type="SAM" id="Phobius"/>
    </source>
</evidence>
<comment type="caution">
    <text evidence="2">The sequence shown here is derived from an EMBL/GenBank/DDBJ whole genome shotgun (WGS) entry which is preliminary data.</text>
</comment>
<gene>
    <name evidence="2" type="ORF">GCL60_00520</name>
</gene>
<feature type="transmembrane region" description="Helical" evidence="1">
    <location>
        <begin position="12"/>
        <end position="31"/>
    </location>
</feature>